<protein>
    <submittedName>
        <fullName evidence="1">Uncharacterized protein</fullName>
    </submittedName>
</protein>
<accession>G7YWN2</accession>
<evidence type="ECO:0000313" key="1">
    <source>
        <dbReference type="EMBL" id="GAA57362.1"/>
    </source>
</evidence>
<reference evidence="1" key="1">
    <citation type="journal article" date="2011" name="Genome Biol.">
        <title>The draft genome of the carcinogenic human liver fluke Clonorchis sinensis.</title>
        <authorList>
            <person name="Wang X."/>
            <person name="Chen W."/>
            <person name="Huang Y."/>
            <person name="Sun J."/>
            <person name="Men J."/>
            <person name="Liu H."/>
            <person name="Luo F."/>
            <person name="Guo L."/>
            <person name="Lv X."/>
            <person name="Deng C."/>
            <person name="Zhou C."/>
            <person name="Fan Y."/>
            <person name="Li X."/>
            <person name="Huang L."/>
            <person name="Hu Y."/>
            <person name="Liang C."/>
            <person name="Hu X."/>
            <person name="Xu J."/>
            <person name="Yu X."/>
        </authorList>
    </citation>
    <scope>NUCLEOTIDE SEQUENCE [LARGE SCALE GENOMIC DNA]</scope>
    <source>
        <strain evidence="1">Henan</strain>
    </source>
</reference>
<evidence type="ECO:0000313" key="2">
    <source>
        <dbReference type="Proteomes" id="UP000008909"/>
    </source>
</evidence>
<dbReference type="AlphaFoldDB" id="G7YWN2"/>
<gene>
    <name evidence="1" type="ORF">CLF_112612</name>
</gene>
<reference key="2">
    <citation type="submission" date="2011-10" db="EMBL/GenBank/DDBJ databases">
        <title>The genome and transcriptome sequence of Clonorchis sinensis provide insights into the carcinogenic liver fluke.</title>
        <authorList>
            <person name="Wang X."/>
            <person name="Huang Y."/>
            <person name="Chen W."/>
            <person name="Liu H."/>
            <person name="Guo L."/>
            <person name="Chen Y."/>
            <person name="Luo F."/>
            <person name="Zhou W."/>
            <person name="Sun J."/>
            <person name="Mao Q."/>
            <person name="Liang P."/>
            <person name="Zhou C."/>
            <person name="Tian Y."/>
            <person name="Men J."/>
            <person name="Lv X."/>
            <person name="Huang L."/>
            <person name="Zhou J."/>
            <person name="Hu Y."/>
            <person name="Li R."/>
            <person name="Zhang F."/>
            <person name="Lei H."/>
            <person name="Li X."/>
            <person name="Hu X."/>
            <person name="Liang C."/>
            <person name="Xu J."/>
            <person name="Wu Z."/>
            <person name="Yu X."/>
        </authorList>
    </citation>
    <scope>NUCLEOTIDE SEQUENCE</scope>
    <source>
        <strain>Henan</strain>
    </source>
</reference>
<proteinExistence type="predicted"/>
<name>G7YWN2_CLOSI</name>
<dbReference type="EMBL" id="DF144692">
    <property type="protein sequence ID" value="GAA57362.1"/>
    <property type="molecule type" value="Genomic_DNA"/>
</dbReference>
<sequence length="515" mass="58376">MPKERCEMGDKSNQCKKCMVGLAGLHSCLVHQFSRTIDRRLLAITKFSIIQQSDCAVMRLMCPTQVSKKHNHMVDGRLPIDGRIHSHAIRTSDRAPSRNPVVNETSGEIGKSINLEEGRYGVEEDEDTITHIIALLISQAFIVICCAQGGDTVATGHVTDNLVTWHIRNRMWIWAIYWKSHSVTKFCSDEKLAVSHMSNKVLEGEITMKISRLLFQLLNSVWGILMAVICQQTIGTDTSYGGIGERRTVDELTRIACLHLIGQYRTNHSSGARTMVRWFHWGVQTAVVCRDGFGRGGQRACIGHVSKCESRGTSRWGKSQGLRGANNSDIRTEKVNRRMSSFAKNPFNTTTDLQTKLTGRQQQLSNLQVAESRPELGVSQVKQTKDHVDRILEDKQHKRHPNFSQHPSIPSVRQILSVSDFSPLRIKHDEQRLFWQSFSYHINSSKKPVEVMMNEIAFLSALEMQHRRAIHALQRYDFSTKCQTQTKCTIAIPVADEEDGPHKEMDYGSPRYLVV</sequence>
<keyword evidence="2" id="KW-1185">Reference proteome</keyword>
<organism evidence="1 2">
    <name type="scientific">Clonorchis sinensis</name>
    <name type="common">Chinese liver fluke</name>
    <dbReference type="NCBI Taxonomy" id="79923"/>
    <lineage>
        <taxon>Eukaryota</taxon>
        <taxon>Metazoa</taxon>
        <taxon>Spiralia</taxon>
        <taxon>Lophotrochozoa</taxon>
        <taxon>Platyhelminthes</taxon>
        <taxon>Trematoda</taxon>
        <taxon>Digenea</taxon>
        <taxon>Opisthorchiida</taxon>
        <taxon>Opisthorchiata</taxon>
        <taxon>Opisthorchiidae</taxon>
        <taxon>Clonorchis</taxon>
    </lineage>
</organism>
<dbReference type="Proteomes" id="UP000008909">
    <property type="component" value="Unassembled WGS sequence"/>
</dbReference>